<dbReference type="Proteomes" id="UP001367030">
    <property type="component" value="Unassembled WGS sequence"/>
</dbReference>
<gene>
    <name evidence="1" type="ORF">WKW79_04765</name>
</gene>
<dbReference type="Gene3D" id="2.30.30.110">
    <property type="match status" value="1"/>
</dbReference>
<keyword evidence="2" id="KW-1185">Reference proteome</keyword>
<name>A0ABU8X457_9BURK</name>
<reference evidence="1 2" key="1">
    <citation type="submission" date="2024-03" db="EMBL/GenBank/DDBJ databases">
        <title>Novel species of the genus Variovorax.</title>
        <authorList>
            <person name="Liu Q."/>
            <person name="Xin Y.-H."/>
        </authorList>
    </citation>
    <scope>NUCLEOTIDE SEQUENCE [LARGE SCALE GENOMIC DNA]</scope>
    <source>
        <strain evidence="1 2">KACC 18901</strain>
    </source>
</reference>
<proteinExistence type="predicted"/>
<evidence type="ECO:0000313" key="2">
    <source>
        <dbReference type="Proteomes" id="UP001367030"/>
    </source>
</evidence>
<accession>A0ABU8X457</accession>
<organism evidence="1 2">
    <name type="scientific">Variovorax robiniae</name>
    <dbReference type="NCBI Taxonomy" id="1836199"/>
    <lineage>
        <taxon>Bacteria</taxon>
        <taxon>Pseudomonadati</taxon>
        <taxon>Pseudomonadota</taxon>
        <taxon>Betaproteobacteria</taxon>
        <taxon>Burkholderiales</taxon>
        <taxon>Comamonadaceae</taxon>
        <taxon>Variovorax</taxon>
    </lineage>
</organism>
<protein>
    <submittedName>
        <fullName evidence="1">Growth inhibitor PemK</fullName>
    </submittedName>
</protein>
<dbReference type="RefSeq" id="WP_340333964.1">
    <property type="nucleotide sequence ID" value="NZ_JBBKZS010000002.1"/>
</dbReference>
<comment type="caution">
    <text evidence="1">The sequence shown here is derived from an EMBL/GenBank/DDBJ whole genome shotgun (WGS) entry which is preliminary data.</text>
</comment>
<evidence type="ECO:0000313" key="1">
    <source>
        <dbReference type="EMBL" id="MEJ8853865.1"/>
    </source>
</evidence>
<sequence length="143" mass="15967">MGFPAPEVGLVVSFAYLWHHEQQRGNTEGTKNRPCVIVTAVESVDGQTVVTVSPITHAQPQDVNSAIEIPVRVKRHLGLDDERSWVILTEVNRFAWPGYDLRPISTRDSGVAYGFLPPVLFDQIKDGILARIRTGTRTTTMRE</sequence>
<dbReference type="EMBL" id="JBBKZS010000002">
    <property type="protein sequence ID" value="MEJ8853865.1"/>
    <property type="molecule type" value="Genomic_DNA"/>
</dbReference>
<dbReference type="InterPro" id="IPR011067">
    <property type="entry name" value="Plasmid_toxin/cell-grow_inhib"/>
</dbReference>